<comment type="caution">
    <text evidence="1">The sequence shown here is derived from an EMBL/GenBank/DDBJ whole genome shotgun (WGS) entry which is preliminary data.</text>
</comment>
<evidence type="ECO:0000313" key="2">
    <source>
        <dbReference type="Proteomes" id="UP000828048"/>
    </source>
</evidence>
<organism evidence="1 2">
    <name type="scientific">Vaccinium darrowii</name>
    <dbReference type="NCBI Taxonomy" id="229202"/>
    <lineage>
        <taxon>Eukaryota</taxon>
        <taxon>Viridiplantae</taxon>
        <taxon>Streptophyta</taxon>
        <taxon>Embryophyta</taxon>
        <taxon>Tracheophyta</taxon>
        <taxon>Spermatophyta</taxon>
        <taxon>Magnoliopsida</taxon>
        <taxon>eudicotyledons</taxon>
        <taxon>Gunneridae</taxon>
        <taxon>Pentapetalae</taxon>
        <taxon>asterids</taxon>
        <taxon>Ericales</taxon>
        <taxon>Ericaceae</taxon>
        <taxon>Vaccinioideae</taxon>
        <taxon>Vaccinieae</taxon>
        <taxon>Vaccinium</taxon>
    </lineage>
</organism>
<accession>A0ACB7XHT6</accession>
<evidence type="ECO:0000313" key="1">
    <source>
        <dbReference type="EMBL" id="KAH7840296.1"/>
    </source>
</evidence>
<reference evidence="1 2" key="1">
    <citation type="journal article" date="2021" name="Hortic Res">
        <title>High-quality reference genome and annotation aids understanding of berry development for evergreen blueberry (Vaccinium darrowii).</title>
        <authorList>
            <person name="Yu J."/>
            <person name="Hulse-Kemp A.M."/>
            <person name="Babiker E."/>
            <person name="Staton M."/>
        </authorList>
    </citation>
    <scope>NUCLEOTIDE SEQUENCE [LARGE SCALE GENOMIC DNA]</scope>
    <source>
        <strain evidence="2">cv. NJ 8807/NJ 8810</strain>
        <tissue evidence="1">Young leaf</tissue>
    </source>
</reference>
<dbReference type="EMBL" id="CM037160">
    <property type="protein sequence ID" value="KAH7840296.1"/>
    <property type="molecule type" value="Genomic_DNA"/>
</dbReference>
<keyword evidence="2" id="KW-1185">Reference proteome</keyword>
<dbReference type="Proteomes" id="UP000828048">
    <property type="component" value="Chromosome 10"/>
</dbReference>
<gene>
    <name evidence="1" type="ORF">Vadar_015268</name>
</gene>
<protein>
    <submittedName>
        <fullName evidence="1">Uncharacterized protein</fullName>
    </submittedName>
</protein>
<sequence>MQLFVNELWHTSQPVLVVARHLNSFVFRFYSEEDLEHAISRGPWLIRGGLLVLDYRHFYDHLKMIRVRRFHLWVQLHKLPFEAFTREAGGIMGLALRGDVTVDVDDVFPRQFRYLRVCVSITPDSMLVQGFFLDIPGGEPRRIECRYKRVSKVCRACGRIGHTYPQCDLSRAEAAGHVDAMINGLFERFGFVVHTDETTPLYINRIRAFARSNARRNTHMWAVRGESMAHAHAAPVYQIRRQENTYVAQRFDIEEGEMVDVATQMESIEAQQEELPLMVDYEQFLENYEDAWNWGLQRPLSGFFQQGDFVVLPTSMADHAVNMDGTTRETVEVEVSLQNSSMGPENVCTLERVVSELLRIRDETLPEVEEMDCRWSKWEAVVRQFGINAGRCCCIEETEGLVEPNLSRTNFVFTLNKMAVVETNDFGNKSVEEWVMGLANLGLGDSNSLGRPTYNRPINRPLIIREPVENANGLSSSLEAGLGRDANDDSRGKRPVEESDEESDSLLLGLLRRSKKGVF</sequence>
<name>A0ACB7XHT6_9ERIC</name>
<proteinExistence type="predicted"/>